<dbReference type="PANTHER" id="PTHR10108:SF899">
    <property type="entry name" value="PECTIN METHYLTRANSFERASE QUA2-RELATED"/>
    <property type="match status" value="1"/>
</dbReference>
<accession>A0A8T0IFT1</accession>
<evidence type="ECO:0000256" key="1">
    <source>
        <dbReference type="ARBA" id="ARBA00004606"/>
    </source>
</evidence>
<comment type="subcellular location">
    <subcellularLocation>
        <location evidence="5">Endomembrane system</location>
        <topology evidence="5">Single-pass membrane protein</topology>
    </subcellularLocation>
    <subcellularLocation>
        <location evidence="1 6">Membrane</location>
        <topology evidence="1 6">Single-pass type II membrane protein</topology>
    </subcellularLocation>
</comment>
<dbReference type="GO" id="GO:0012505">
    <property type="term" value="C:endomembrane system"/>
    <property type="evidence" value="ECO:0007669"/>
    <property type="project" value="UniProtKB-SubCell"/>
</dbReference>
<dbReference type="Proteomes" id="UP000822688">
    <property type="component" value="Chromosome 3"/>
</dbReference>
<reference evidence="7" key="1">
    <citation type="submission" date="2020-06" db="EMBL/GenBank/DDBJ databases">
        <title>WGS assembly of Ceratodon purpureus strain R40.</title>
        <authorList>
            <person name="Carey S.B."/>
            <person name="Jenkins J."/>
            <person name="Shu S."/>
            <person name="Lovell J.T."/>
            <person name="Sreedasyam A."/>
            <person name="Maumus F."/>
            <person name="Tiley G.P."/>
            <person name="Fernandez-Pozo N."/>
            <person name="Barry K."/>
            <person name="Chen C."/>
            <person name="Wang M."/>
            <person name="Lipzen A."/>
            <person name="Daum C."/>
            <person name="Saski C.A."/>
            <person name="Payton A.C."/>
            <person name="Mcbreen J.C."/>
            <person name="Conrad R.E."/>
            <person name="Kollar L.M."/>
            <person name="Olsson S."/>
            <person name="Huttunen S."/>
            <person name="Landis J.B."/>
            <person name="Wickett N.J."/>
            <person name="Johnson M.G."/>
            <person name="Rensing S.A."/>
            <person name="Grimwood J."/>
            <person name="Schmutz J."/>
            <person name="Mcdaniel S.F."/>
        </authorList>
    </citation>
    <scope>NUCLEOTIDE SEQUENCE</scope>
    <source>
        <strain evidence="7">R40</strain>
    </source>
</reference>
<name>A0A8T0IFT1_CERPU</name>
<dbReference type="GO" id="GO:0005737">
    <property type="term" value="C:cytoplasm"/>
    <property type="evidence" value="ECO:0007669"/>
    <property type="project" value="TreeGrafter"/>
</dbReference>
<dbReference type="EMBL" id="CM026423">
    <property type="protein sequence ID" value="KAG0581759.1"/>
    <property type="molecule type" value="Genomic_DNA"/>
</dbReference>
<dbReference type="Gene3D" id="3.40.50.150">
    <property type="entry name" value="Vaccinia Virus protein VP39"/>
    <property type="match status" value="2"/>
</dbReference>
<keyword evidence="4 6" id="KW-0735">Signal-anchor</keyword>
<evidence type="ECO:0000256" key="4">
    <source>
        <dbReference type="ARBA" id="ARBA00022968"/>
    </source>
</evidence>
<dbReference type="CDD" id="cd02440">
    <property type="entry name" value="AdoMet_MTases"/>
    <property type="match status" value="1"/>
</dbReference>
<dbReference type="InterPro" id="IPR029063">
    <property type="entry name" value="SAM-dependent_MTases_sf"/>
</dbReference>
<dbReference type="PANTHER" id="PTHR10108">
    <property type="entry name" value="SAM-DEPENDENT METHYLTRANSFERASE"/>
    <property type="match status" value="1"/>
</dbReference>
<dbReference type="EC" id="2.1.1.-" evidence="6"/>
<comment type="similarity">
    <text evidence="2 6">Belongs to the methyltransferase superfamily.</text>
</comment>
<gene>
    <name evidence="7" type="ORF">KC19_3G006600</name>
</gene>
<evidence type="ECO:0000256" key="5">
    <source>
        <dbReference type="ARBA" id="ARBA00037847"/>
    </source>
</evidence>
<dbReference type="InterPro" id="IPR004159">
    <property type="entry name" value="Put_SAM_MeTrfase"/>
</dbReference>
<evidence type="ECO:0000256" key="6">
    <source>
        <dbReference type="RuleBase" id="RU366043"/>
    </source>
</evidence>
<keyword evidence="4 6" id="KW-0812">Transmembrane</keyword>
<dbReference type="AlphaFoldDB" id="A0A8T0IFT1"/>
<dbReference type="Pfam" id="PF03141">
    <property type="entry name" value="Methyltransf_29"/>
    <property type="match status" value="1"/>
</dbReference>
<evidence type="ECO:0000256" key="2">
    <source>
        <dbReference type="ARBA" id="ARBA00008361"/>
    </source>
</evidence>
<comment type="caution">
    <text evidence="7">The sequence shown here is derived from an EMBL/GenBank/DDBJ whole genome shotgun (WGS) entry which is preliminary data.</text>
</comment>
<organism evidence="7 8">
    <name type="scientific">Ceratodon purpureus</name>
    <name type="common">Fire moss</name>
    <name type="synonym">Dicranum purpureum</name>
    <dbReference type="NCBI Taxonomy" id="3225"/>
    <lineage>
        <taxon>Eukaryota</taxon>
        <taxon>Viridiplantae</taxon>
        <taxon>Streptophyta</taxon>
        <taxon>Embryophyta</taxon>
        <taxon>Bryophyta</taxon>
        <taxon>Bryophytina</taxon>
        <taxon>Bryopsida</taxon>
        <taxon>Dicranidae</taxon>
        <taxon>Pseudoditrichales</taxon>
        <taxon>Ditrichaceae</taxon>
        <taxon>Ceratodon</taxon>
    </lineage>
</organism>
<dbReference type="SUPFAM" id="SSF53335">
    <property type="entry name" value="S-adenosyl-L-methionine-dependent methyltransferases"/>
    <property type="match status" value="2"/>
</dbReference>
<keyword evidence="3 6" id="KW-0489">Methyltransferase</keyword>
<sequence>MLECRGQHLFRLVLRRFKRTVLLILSFTLMAESFKAQLHSEQAPSLAVLGIQDQSSKLQSCRNFSTIHSRLLQTSLADDEANFSREITSRKVVETGLLGEDGSMPGADFLVPDEFDDIVELFPSEVETTIAKSNARFVPQEKVKDVIPCKESMQDLLPHRQKERGTGSCVVVVPSRYVRQYKWPLSQFKSRVQNVPHSPLLKSRRSRAWVHVNASTIFFLSGGPTYPHGVEAYLDHLIQLVPDLGIGTTTRVALDFECGTGSLSRVLGQRGVATLCLASYDSLEDGIQLVMERGFPGLLTHSLSSRIRFPYPSQAFDLLHCAACNISWASNEGTLLFEADRILRRGGFFAWIMDMSNQGISWSDMAIQADKLCWKLMIRDHQLAVWQKTTNMTSVSCSYDTHVPLCNFSAPLSNATWKVVMRPCLESTGDDMSMVDVNWTSRLIKPSKRLEIIPAAGLQRAKEQVLASDFNYWVYLTDIYVRTFGSSRVADIRNVLDINAGYGSFAAALAMRTPPVPWWVLNVVPVDQPDRLSVVFDRGLLGLYHDWCEPLDSYARTFDFIHASRFFAFQHRCSAQVILQEIDRLLRPGGFVIFRDHKAALLPLQKIAKVLHWKAHFGDTDSGTWGTDKLLHCQKTRWTNSSKPK</sequence>
<keyword evidence="6" id="KW-0808">Transferase</keyword>
<proteinExistence type="inferred from homology"/>
<dbReference type="GO" id="GO:0016020">
    <property type="term" value="C:membrane"/>
    <property type="evidence" value="ECO:0007669"/>
    <property type="project" value="UniProtKB-SubCell"/>
</dbReference>
<evidence type="ECO:0000313" key="7">
    <source>
        <dbReference type="EMBL" id="KAG0581759.1"/>
    </source>
</evidence>
<evidence type="ECO:0000313" key="8">
    <source>
        <dbReference type="Proteomes" id="UP000822688"/>
    </source>
</evidence>
<evidence type="ECO:0000256" key="3">
    <source>
        <dbReference type="ARBA" id="ARBA00022603"/>
    </source>
</evidence>
<keyword evidence="6" id="KW-0325">Glycoprotein</keyword>
<dbReference type="GO" id="GO:0008168">
    <property type="term" value="F:methyltransferase activity"/>
    <property type="evidence" value="ECO:0007669"/>
    <property type="project" value="UniProtKB-UniRule"/>
</dbReference>
<keyword evidence="8" id="KW-1185">Reference proteome</keyword>
<dbReference type="GO" id="GO:0032259">
    <property type="term" value="P:methylation"/>
    <property type="evidence" value="ECO:0007669"/>
    <property type="project" value="UniProtKB-KW"/>
</dbReference>
<protein>
    <recommendedName>
        <fullName evidence="6">Methyltransferase</fullName>
        <ecNumber evidence="6">2.1.1.-</ecNumber>
    </recommendedName>
</protein>